<dbReference type="InterPro" id="IPR037863">
    <property type="entry name" value="RHOGAP6/36"/>
</dbReference>
<feature type="non-terminal residue" evidence="3">
    <location>
        <position position="264"/>
    </location>
</feature>
<dbReference type="Pfam" id="PF00620">
    <property type="entry name" value="RhoGAP"/>
    <property type="match status" value="1"/>
</dbReference>
<protein>
    <submittedName>
        <fullName evidence="3">RHG06 protein</fullName>
    </submittedName>
</protein>
<feature type="domain" description="Rho-GAP" evidence="2">
    <location>
        <begin position="42"/>
        <end position="235"/>
    </location>
</feature>
<dbReference type="PANTHER" id="PTHR12635">
    <property type="entry name" value="RHO-GTPASE-ACTIVATING PROTEIN 6 FAMILY MEMBER"/>
    <property type="match status" value="1"/>
</dbReference>
<dbReference type="PROSITE" id="PS50238">
    <property type="entry name" value="RHOGAP"/>
    <property type="match status" value="1"/>
</dbReference>
<gene>
    <name evidence="3" type="primary">Arhgap6_1</name>
    <name evidence="3" type="ORF">GLAPRA_R09104</name>
</gene>
<comment type="caution">
    <text evidence="3">The sequence shown here is derived from an EMBL/GenBank/DDBJ whole genome shotgun (WGS) entry which is preliminary data.</text>
</comment>
<dbReference type="PANTHER" id="PTHR12635:SF7">
    <property type="entry name" value="RHO GTPASE ACTIVATING PROTEIN 6-RELATED"/>
    <property type="match status" value="1"/>
</dbReference>
<accession>A0A7L4MIX7</accession>
<sequence>GAMSVDSITDLSDNTSKLLEALQLSHPHELDPRRSLGKTKMLSLNPITWQVPRIVERCCNHIETHGKWAPLSRQTAWPTLREEFDQGLDVFLDEHQSVHDVAALLKEFLRDMPDPLIPRELYAAFLSTAAMEGPAQLDTLQLLLFLLPPCHSDTLHRLLRFLGEVARHAEGSRGPDGQQVPGNKMTVSNLATIFGPNVLQKEKPGEKDAGAMNFEDSAAIILVLRRLIEHHQTLFMVSSEMQRDVLRRLFQTDPDVIDYLLRRK</sequence>
<dbReference type="GO" id="GO:0007165">
    <property type="term" value="P:signal transduction"/>
    <property type="evidence" value="ECO:0007669"/>
    <property type="project" value="InterPro"/>
</dbReference>
<proteinExistence type="predicted"/>
<dbReference type="SUPFAM" id="SSF48350">
    <property type="entry name" value="GTPase activation domain, GAP"/>
    <property type="match status" value="1"/>
</dbReference>
<dbReference type="Gene3D" id="1.10.555.10">
    <property type="entry name" value="Rho GTPase activation protein"/>
    <property type="match status" value="1"/>
</dbReference>
<dbReference type="EMBL" id="VWPO01003244">
    <property type="protein sequence ID" value="NXY77141.1"/>
    <property type="molecule type" value="Genomic_DNA"/>
</dbReference>
<evidence type="ECO:0000256" key="1">
    <source>
        <dbReference type="ARBA" id="ARBA00022468"/>
    </source>
</evidence>
<evidence type="ECO:0000313" key="3">
    <source>
        <dbReference type="EMBL" id="NXY77141.1"/>
    </source>
</evidence>
<dbReference type="SMART" id="SM00324">
    <property type="entry name" value="RhoGAP"/>
    <property type="match status" value="1"/>
</dbReference>
<evidence type="ECO:0000259" key="2">
    <source>
        <dbReference type="PROSITE" id="PS50238"/>
    </source>
</evidence>
<keyword evidence="4" id="KW-1185">Reference proteome</keyword>
<reference evidence="3 4" key="1">
    <citation type="submission" date="2019-09" db="EMBL/GenBank/DDBJ databases">
        <title>Bird 10,000 Genomes (B10K) Project - Family phase.</title>
        <authorList>
            <person name="Zhang G."/>
        </authorList>
    </citation>
    <scope>NUCLEOTIDE SEQUENCE [LARGE SCALE GENOMIC DNA]</scope>
    <source>
        <strain evidence="3">B10K-CU-031-08</strain>
        <tissue evidence="3">Muscle</tissue>
    </source>
</reference>
<evidence type="ECO:0000313" key="4">
    <source>
        <dbReference type="Proteomes" id="UP000583049"/>
    </source>
</evidence>
<name>A0A7L4MIX7_GLAPT</name>
<keyword evidence="1" id="KW-0343">GTPase activation</keyword>
<dbReference type="AlphaFoldDB" id="A0A7L4MIX7"/>
<organism evidence="3 4">
    <name type="scientific">Glareola pratincola</name>
    <name type="common">Collared pratincole</name>
    <name type="synonym">Hirundo pratincola</name>
    <dbReference type="NCBI Taxonomy" id="43316"/>
    <lineage>
        <taxon>Eukaryota</taxon>
        <taxon>Metazoa</taxon>
        <taxon>Chordata</taxon>
        <taxon>Craniata</taxon>
        <taxon>Vertebrata</taxon>
        <taxon>Euteleostomi</taxon>
        <taxon>Archelosauria</taxon>
        <taxon>Archosauria</taxon>
        <taxon>Dinosauria</taxon>
        <taxon>Saurischia</taxon>
        <taxon>Theropoda</taxon>
        <taxon>Coelurosauria</taxon>
        <taxon>Aves</taxon>
        <taxon>Neognathae</taxon>
        <taxon>Neoaves</taxon>
        <taxon>Charadriiformes</taxon>
        <taxon>Glareolidae</taxon>
        <taxon>Glareola</taxon>
    </lineage>
</organism>
<dbReference type="InterPro" id="IPR008936">
    <property type="entry name" value="Rho_GTPase_activation_prot"/>
</dbReference>
<dbReference type="GO" id="GO:0005096">
    <property type="term" value="F:GTPase activator activity"/>
    <property type="evidence" value="ECO:0007669"/>
    <property type="project" value="UniProtKB-KW"/>
</dbReference>
<dbReference type="Proteomes" id="UP000583049">
    <property type="component" value="Unassembled WGS sequence"/>
</dbReference>
<dbReference type="InterPro" id="IPR000198">
    <property type="entry name" value="RhoGAP_dom"/>
</dbReference>
<feature type="non-terminal residue" evidence="3">
    <location>
        <position position="1"/>
    </location>
</feature>